<dbReference type="Gene3D" id="1.10.287.1970">
    <property type="match status" value="1"/>
</dbReference>
<comment type="caution">
    <text evidence="9">The sequence shown here is derived from an EMBL/GenBank/DDBJ whole genome shotgun (WGS) entry which is preliminary data.</text>
</comment>
<keyword evidence="10" id="KW-1185">Reference proteome</keyword>
<name>A0A2R5GMR3_9STRA</name>
<dbReference type="InterPro" id="IPR004839">
    <property type="entry name" value="Aminotransferase_I/II_large"/>
</dbReference>
<keyword evidence="7" id="KW-0732">Signal</keyword>
<keyword evidence="3 9" id="KW-0032">Aminotransferase</keyword>
<feature type="domain" description="Aminotransferase class I/classII large" evidence="8">
    <location>
        <begin position="133"/>
        <end position="510"/>
    </location>
</feature>
<dbReference type="FunFam" id="3.90.1150.10:FF:000010">
    <property type="entry name" value="Alanine aminotransferase 2"/>
    <property type="match status" value="1"/>
</dbReference>
<evidence type="ECO:0000313" key="10">
    <source>
        <dbReference type="Proteomes" id="UP000241890"/>
    </source>
</evidence>
<evidence type="ECO:0000256" key="4">
    <source>
        <dbReference type="ARBA" id="ARBA00022679"/>
    </source>
</evidence>
<dbReference type="PANTHER" id="PTHR11751:SF29">
    <property type="entry name" value="ALANINE TRANSAMINASE"/>
    <property type="match status" value="1"/>
</dbReference>
<protein>
    <submittedName>
        <fullName evidence="9">Alanine aminotransferase 1</fullName>
    </submittedName>
</protein>
<accession>A0A2R5GMR3</accession>
<dbReference type="UniPathway" id="UPA00528">
    <property type="reaction ID" value="UER00586"/>
</dbReference>
<dbReference type="GO" id="GO:0030170">
    <property type="term" value="F:pyridoxal phosphate binding"/>
    <property type="evidence" value="ECO:0007669"/>
    <property type="project" value="InterPro"/>
</dbReference>
<dbReference type="FunFam" id="1.10.287.1970:FF:000001">
    <property type="entry name" value="Alanine aminotransferase 2"/>
    <property type="match status" value="1"/>
</dbReference>
<keyword evidence="4 9" id="KW-0808">Transferase</keyword>
<dbReference type="SUPFAM" id="SSF53383">
    <property type="entry name" value="PLP-dependent transferases"/>
    <property type="match status" value="1"/>
</dbReference>
<dbReference type="InterPro" id="IPR015422">
    <property type="entry name" value="PyrdxlP-dep_Trfase_small"/>
</dbReference>
<dbReference type="Pfam" id="PF00155">
    <property type="entry name" value="Aminotran_1_2"/>
    <property type="match status" value="1"/>
</dbReference>
<evidence type="ECO:0000256" key="1">
    <source>
        <dbReference type="ARBA" id="ARBA00001933"/>
    </source>
</evidence>
<evidence type="ECO:0000256" key="5">
    <source>
        <dbReference type="ARBA" id="ARBA00022898"/>
    </source>
</evidence>
<proteinExistence type="inferred from homology"/>
<dbReference type="GO" id="GO:0042853">
    <property type="term" value="P:L-alanine catabolic process"/>
    <property type="evidence" value="ECO:0007669"/>
    <property type="project" value="UniProtKB-UniPathway"/>
</dbReference>
<evidence type="ECO:0000256" key="2">
    <source>
        <dbReference type="ARBA" id="ARBA00011738"/>
    </source>
</evidence>
<dbReference type="FunFam" id="3.40.640.10:FF:000012">
    <property type="entry name" value="alanine aminotransferase 2"/>
    <property type="match status" value="1"/>
</dbReference>
<dbReference type="InterPro" id="IPR015424">
    <property type="entry name" value="PyrdxlP-dep_Trfase"/>
</dbReference>
<dbReference type="InterPro" id="IPR015421">
    <property type="entry name" value="PyrdxlP-dep_Trfase_major"/>
</dbReference>
<comment type="cofactor">
    <cofactor evidence="1">
        <name>pyridoxal 5'-phosphate</name>
        <dbReference type="ChEBI" id="CHEBI:597326"/>
    </cofactor>
</comment>
<reference evidence="9 10" key="1">
    <citation type="submission" date="2017-12" db="EMBL/GenBank/DDBJ databases">
        <title>Sequencing, de novo assembly and annotation of complete genome of a new Thraustochytrid species, strain FCC1311.</title>
        <authorList>
            <person name="Sedici K."/>
            <person name="Godart F."/>
            <person name="Aiese Cigliano R."/>
            <person name="Sanseverino W."/>
            <person name="Barakat M."/>
            <person name="Ortet P."/>
            <person name="Marechal E."/>
            <person name="Cagnac O."/>
            <person name="Amato A."/>
        </authorList>
    </citation>
    <scope>NUCLEOTIDE SEQUENCE [LARGE SCALE GENOMIC DNA]</scope>
</reference>
<sequence>MVAMRMMVAAAVGVAATLVPETLAQVSKAEACETEVDASKVQLREGTMNSKVLRAEYAVRGPLLLRALEIEDDLRSGTGDYPFSRIVKCNIGNPQSLGQKPISFTRQVLSLVMNPELMKDRSTTSYPSDTYERAEQYLDAIGSIGAYSESQGVRLVREEIAAFISERDGGVRAHSQDLFLTAGASEAVKTLLTLLIRDENDAVLIPIPQYPLYSSLTALMGGYMAEYYMGEEDNWAFDIEEVRRAIRAAKDLGKTVRAIVVINPGNPTGSKLTEEDMREIVSFCLEENLILMADEVYQKNIYRDDDTFTSFRSIVQKMGLLSEEGIMQASFQLASFHSTSKGVVGECGLRGGYVEMLGFPRAVIDQFYKLSSIGLCSNVPGQIAVGLMVNPPREGSPSFAQYEEESMAVFGSLKRRAAKLEAALNAMPGVSCKPLEGAMYAFPKIELPESFVAACLDRGQSPDVAYALELLESTGLVVVPGSGFGQREGTYHVRTTFLPPEDVMEDVLERFKAFHLSFMEKHAQAAQETQ</sequence>
<keyword evidence="5" id="KW-0663">Pyridoxal phosphate</keyword>
<dbReference type="EMBL" id="BEYU01000109">
    <property type="protein sequence ID" value="GBG31915.1"/>
    <property type="molecule type" value="Genomic_DNA"/>
</dbReference>
<evidence type="ECO:0000256" key="7">
    <source>
        <dbReference type="SAM" id="SignalP"/>
    </source>
</evidence>
<comment type="subunit">
    <text evidence="2">Homodimer.</text>
</comment>
<dbReference type="Gene3D" id="3.40.640.10">
    <property type="entry name" value="Type I PLP-dependent aspartate aminotransferase-like (Major domain)"/>
    <property type="match status" value="1"/>
</dbReference>
<dbReference type="CDD" id="cd00609">
    <property type="entry name" value="AAT_like"/>
    <property type="match status" value="1"/>
</dbReference>
<evidence type="ECO:0000259" key="8">
    <source>
        <dbReference type="Pfam" id="PF00155"/>
    </source>
</evidence>
<gene>
    <name evidence="9" type="ORF">FCC1311_081402</name>
</gene>
<evidence type="ECO:0000313" key="9">
    <source>
        <dbReference type="EMBL" id="GBG31915.1"/>
    </source>
</evidence>
<comment type="similarity">
    <text evidence="6">Belongs to the class-I pyridoxal-phosphate-dependent aminotransferase family. Alanine aminotransferase subfamily.</text>
</comment>
<dbReference type="OrthoDB" id="1732682at2759"/>
<organism evidence="9 10">
    <name type="scientific">Hondaea fermentalgiana</name>
    <dbReference type="NCBI Taxonomy" id="2315210"/>
    <lineage>
        <taxon>Eukaryota</taxon>
        <taxon>Sar</taxon>
        <taxon>Stramenopiles</taxon>
        <taxon>Bigyra</taxon>
        <taxon>Labyrinthulomycetes</taxon>
        <taxon>Thraustochytrida</taxon>
        <taxon>Thraustochytriidae</taxon>
        <taxon>Hondaea</taxon>
    </lineage>
</organism>
<dbReference type="AlphaFoldDB" id="A0A2R5GMR3"/>
<dbReference type="InParanoid" id="A0A2R5GMR3"/>
<dbReference type="GO" id="GO:0008483">
    <property type="term" value="F:transaminase activity"/>
    <property type="evidence" value="ECO:0007669"/>
    <property type="project" value="UniProtKB-KW"/>
</dbReference>
<feature type="chain" id="PRO_5015354256" evidence="7">
    <location>
        <begin position="25"/>
        <end position="530"/>
    </location>
</feature>
<dbReference type="PANTHER" id="PTHR11751">
    <property type="entry name" value="ALANINE AMINOTRANSFERASE"/>
    <property type="match status" value="1"/>
</dbReference>
<dbReference type="Proteomes" id="UP000241890">
    <property type="component" value="Unassembled WGS sequence"/>
</dbReference>
<dbReference type="Gene3D" id="3.90.1150.10">
    <property type="entry name" value="Aspartate Aminotransferase, domain 1"/>
    <property type="match status" value="1"/>
</dbReference>
<feature type="signal peptide" evidence="7">
    <location>
        <begin position="1"/>
        <end position="24"/>
    </location>
</feature>
<evidence type="ECO:0000256" key="3">
    <source>
        <dbReference type="ARBA" id="ARBA00022576"/>
    </source>
</evidence>
<evidence type="ECO:0000256" key="6">
    <source>
        <dbReference type="ARBA" id="ARBA00025785"/>
    </source>
</evidence>
<dbReference type="InterPro" id="IPR045088">
    <property type="entry name" value="ALAT1/2-like"/>
</dbReference>